<dbReference type="GO" id="GO:0010181">
    <property type="term" value="F:FMN binding"/>
    <property type="evidence" value="ECO:0007669"/>
    <property type="project" value="InterPro"/>
</dbReference>
<dbReference type="SUPFAM" id="SSF50475">
    <property type="entry name" value="FMN-binding split barrel"/>
    <property type="match status" value="1"/>
</dbReference>
<feature type="domain" description="Flavin reductase like" evidence="5">
    <location>
        <begin position="48"/>
        <end position="210"/>
    </location>
</feature>
<dbReference type="STRING" id="683960.A0A1E3P399"/>
<evidence type="ECO:0000256" key="1">
    <source>
        <dbReference type="ARBA" id="ARBA00001917"/>
    </source>
</evidence>
<keyword evidence="3" id="KW-0288">FMN</keyword>
<comment type="similarity">
    <text evidence="4">Belongs to the flavoredoxin family.</text>
</comment>
<dbReference type="AlphaFoldDB" id="A0A1E3P399"/>
<dbReference type="InterPro" id="IPR012349">
    <property type="entry name" value="Split_barrel_FMN-bd"/>
</dbReference>
<dbReference type="SMART" id="SM00903">
    <property type="entry name" value="Flavin_Reduct"/>
    <property type="match status" value="1"/>
</dbReference>
<evidence type="ECO:0000313" key="6">
    <source>
        <dbReference type="EMBL" id="ODQ59730.1"/>
    </source>
</evidence>
<protein>
    <recommendedName>
        <fullName evidence="5">Flavin reductase like domain-containing protein</fullName>
    </recommendedName>
</protein>
<dbReference type="EMBL" id="KV454210">
    <property type="protein sequence ID" value="ODQ59730.1"/>
    <property type="molecule type" value="Genomic_DNA"/>
</dbReference>
<dbReference type="GeneID" id="30197533"/>
<evidence type="ECO:0000256" key="4">
    <source>
        <dbReference type="ARBA" id="ARBA00038054"/>
    </source>
</evidence>
<comment type="cofactor">
    <cofactor evidence="1">
        <name>FMN</name>
        <dbReference type="ChEBI" id="CHEBI:58210"/>
    </cofactor>
</comment>
<dbReference type="RefSeq" id="XP_019038937.1">
    <property type="nucleotide sequence ID" value="XM_019180287.1"/>
</dbReference>
<sequence>MTKLEHQYNKEWSVGQGSTSDDWKTYKKLELDIQDPSELETNYRFFISGVVPRPVAFVSTLDKEGNQNLAPYSFFNIVSSNPPVFVFGVSKNAARDDGTKDTLTNILDTGELTINFISDWFVDAANYTSIPSPKGIDEFKLAGLTPSPSKKVKPPHVAESAFSIEAKLLTTHEWHTKSNPDQKSGTLIIVEGVHSWVREDILNKERKTIDISKYRPVGRLGAINYTTITDNGYPITRPHMNKSSSEIKEGDWIDELDRLAQIDK</sequence>
<dbReference type="PANTHER" id="PTHR33798">
    <property type="entry name" value="FLAVOPROTEIN OXYGENASE"/>
    <property type="match status" value="1"/>
</dbReference>
<dbReference type="Pfam" id="PF01613">
    <property type="entry name" value="Flavin_Reduct"/>
    <property type="match status" value="1"/>
</dbReference>
<dbReference type="Proteomes" id="UP000094112">
    <property type="component" value="Unassembled WGS sequence"/>
</dbReference>
<dbReference type="PANTHER" id="PTHR33798:SF5">
    <property type="entry name" value="FLAVIN REDUCTASE LIKE DOMAIN-CONTAINING PROTEIN"/>
    <property type="match status" value="1"/>
</dbReference>
<dbReference type="OrthoDB" id="10250990at2759"/>
<dbReference type="InterPro" id="IPR002563">
    <property type="entry name" value="Flavin_Rdtase-like_dom"/>
</dbReference>
<accession>A0A1E3P399</accession>
<evidence type="ECO:0000313" key="7">
    <source>
        <dbReference type="Proteomes" id="UP000094112"/>
    </source>
</evidence>
<gene>
    <name evidence="6" type="ORF">WICANDRAFT_100125</name>
</gene>
<keyword evidence="2" id="KW-0285">Flavoprotein</keyword>
<proteinExistence type="inferred from homology"/>
<name>A0A1E3P399_WICAA</name>
<evidence type="ECO:0000256" key="2">
    <source>
        <dbReference type="ARBA" id="ARBA00022630"/>
    </source>
</evidence>
<organism evidence="6 7">
    <name type="scientific">Wickerhamomyces anomalus (strain ATCC 58044 / CBS 1984 / NCYC 433 / NRRL Y-366-8)</name>
    <name type="common">Yeast</name>
    <name type="synonym">Hansenula anomala</name>
    <dbReference type="NCBI Taxonomy" id="683960"/>
    <lineage>
        <taxon>Eukaryota</taxon>
        <taxon>Fungi</taxon>
        <taxon>Dikarya</taxon>
        <taxon>Ascomycota</taxon>
        <taxon>Saccharomycotina</taxon>
        <taxon>Saccharomycetes</taxon>
        <taxon>Phaffomycetales</taxon>
        <taxon>Wickerhamomycetaceae</taxon>
        <taxon>Wickerhamomyces</taxon>
    </lineage>
</organism>
<evidence type="ECO:0000259" key="5">
    <source>
        <dbReference type="SMART" id="SM00903"/>
    </source>
</evidence>
<evidence type="ECO:0000256" key="3">
    <source>
        <dbReference type="ARBA" id="ARBA00022643"/>
    </source>
</evidence>
<reference evidence="6 7" key="1">
    <citation type="journal article" date="2016" name="Proc. Natl. Acad. Sci. U.S.A.">
        <title>Comparative genomics of biotechnologically important yeasts.</title>
        <authorList>
            <person name="Riley R."/>
            <person name="Haridas S."/>
            <person name="Wolfe K.H."/>
            <person name="Lopes M.R."/>
            <person name="Hittinger C.T."/>
            <person name="Goeker M."/>
            <person name="Salamov A.A."/>
            <person name="Wisecaver J.H."/>
            <person name="Long T.M."/>
            <person name="Calvey C.H."/>
            <person name="Aerts A.L."/>
            <person name="Barry K.W."/>
            <person name="Choi C."/>
            <person name="Clum A."/>
            <person name="Coughlan A.Y."/>
            <person name="Deshpande S."/>
            <person name="Douglass A.P."/>
            <person name="Hanson S.J."/>
            <person name="Klenk H.-P."/>
            <person name="LaButti K.M."/>
            <person name="Lapidus A."/>
            <person name="Lindquist E.A."/>
            <person name="Lipzen A.M."/>
            <person name="Meier-Kolthoff J.P."/>
            <person name="Ohm R.A."/>
            <person name="Otillar R.P."/>
            <person name="Pangilinan J.L."/>
            <person name="Peng Y."/>
            <person name="Rokas A."/>
            <person name="Rosa C.A."/>
            <person name="Scheuner C."/>
            <person name="Sibirny A.A."/>
            <person name="Slot J.C."/>
            <person name="Stielow J.B."/>
            <person name="Sun H."/>
            <person name="Kurtzman C.P."/>
            <person name="Blackwell M."/>
            <person name="Grigoriev I.V."/>
            <person name="Jeffries T.W."/>
        </authorList>
    </citation>
    <scope>NUCLEOTIDE SEQUENCE [LARGE SCALE GENOMIC DNA]</scope>
    <source>
        <strain evidence="7">ATCC 58044 / CBS 1984 / NCYC 433 / NRRL Y-366-8</strain>
    </source>
</reference>
<keyword evidence="7" id="KW-1185">Reference proteome</keyword>
<dbReference type="Gene3D" id="2.30.110.10">
    <property type="entry name" value="Electron Transport, Fmn-binding Protein, Chain A"/>
    <property type="match status" value="1"/>
</dbReference>